<proteinExistence type="predicted"/>
<protein>
    <submittedName>
        <fullName evidence="3">Uncharacterized protein</fullName>
    </submittedName>
</protein>
<dbReference type="Proteomes" id="UP001217089">
    <property type="component" value="Unassembled WGS sequence"/>
</dbReference>
<organism evidence="3 4">
    <name type="scientific">Tegillarca granosa</name>
    <name type="common">Malaysian cockle</name>
    <name type="synonym">Anadara granosa</name>
    <dbReference type="NCBI Taxonomy" id="220873"/>
    <lineage>
        <taxon>Eukaryota</taxon>
        <taxon>Metazoa</taxon>
        <taxon>Spiralia</taxon>
        <taxon>Lophotrochozoa</taxon>
        <taxon>Mollusca</taxon>
        <taxon>Bivalvia</taxon>
        <taxon>Autobranchia</taxon>
        <taxon>Pteriomorphia</taxon>
        <taxon>Arcoida</taxon>
        <taxon>Arcoidea</taxon>
        <taxon>Arcidae</taxon>
        <taxon>Tegillarca</taxon>
    </lineage>
</organism>
<keyword evidence="4" id="KW-1185">Reference proteome</keyword>
<evidence type="ECO:0000256" key="1">
    <source>
        <dbReference type="ARBA" id="ARBA00022468"/>
    </source>
</evidence>
<dbReference type="PANTHER" id="PTHR14963">
    <property type="entry name" value="RHO GTPASE ACTIVATING PROTEIN 18,19-RELATED"/>
    <property type="match status" value="1"/>
</dbReference>
<comment type="caution">
    <text evidence="3">The sequence shown here is derived from an EMBL/GenBank/DDBJ whole genome shotgun (WGS) entry which is preliminary data.</text>
</comment>
<evidence type="ECO:0000313" key="3">
    <source>
        <dbReference type="EMBL" id="KAJ8322120.1"/>
    </source>
</evidence>
<dbReference type="PANTHER" id="PTHR14963:SF1">
    <property type="entry name" value="RHO GTPASE-ACTIVATING PROTEIN CONUNDRUM"/>
    <property type="match status" value="1"/>
</dbReference>
<dbReference type="Gene3D" id="1.10.555.10">
    <property type="entry name" value="Rho GTPase activation protein"/>
    <property type="match status" value="1"/>
</dbReference>
<dbReference type="EMBL" id="JARBDR010000018">
    <property type="protein sequence ID" value="KAJ8322120.1"/>
    <property type="molecule type" value="Genomic_DNA"/>
</dbReference>
<accession>A0ABQ9G0R7</accession>
<name>A0ABQ9G0R7_TEGGR</name>
<gene>
    <name evidence="3" type="ORF">KUTeg_000591</name>
</gene>
<evidence type="ECO:0000256" key="2">
    <source>
        <dbReference type="SAM" id="MobiDB-lite"/>
    </source>
</evidence>
<dbReference type="InterPro" id="IPR008936">
    <property type="entry name" value="Rho_GTPase_activation_prot"/>
</dbReference>
<keyword evidence="1" id="KW-0343">GTPase activation</keyword>
<feature type="region of interest" description="Disordered" evidence="2">
    <location>
        <begin position="42"/>
        <end position="97"/>
    </location>
</feature>
<reference evidence="3 4" key="1">
    <citation type="submission" date="2022-12" db="EMBL/GenBank/DDBJ databases">
        <title>Chromosome-level genome of Tegillarca granosa.</title>
        <authorList>
            <person name="Kim J."/>
        </authorList>
    </citation>
    <scope>NUCLEOTIDE SEQUENCE [LARGE SCALE GENOMIC DNA]</scope>
    <source>
        <strain evidence="3">Teg-2019</strain>
        <tissue evidence="3">Adductor muscle</tissue>
    </source>
</reference>
<dbReference type="SUPFAM" id="SSF48350">
    <property type="entry name" value="GTPase activation domain, GAP"/>
    <property type="match status" value="1"/>
</dbReference>
<sequence length="295" mass="32953">MSIDYNNGKELTDDEAHALTDTLTLHQAAVVKRRIDSLNSTLRKKQKQNAKTDVRDIFPAGPIQQQQSPRSPDSPLTGDHINNGFYSGPQRSSKIRDKGVVFPKKGGYSMSGKRSEVVQDTTDSENSSINQENGLFGVPLQSLLEHDQRVKPDIEVPMKNIASLAKAFSGYLGQLPGSSDINRMGLSNIAMIMAPNLFLSPSNRSKSKGIKDIEITMAAGTSNNILAVFLKEIQSLDVTMEIFRKELQVQKLASDYYNKRQMLKSPGMQLKQKLISLIEDYRIKKNSRCFLVQQY</sequence>
<feature type="compositionally biased region" description="Low complexity" evidence="2">
    <location>
        <begin position="62"/>
        <end position="75"/>
    </location>
</feature>
<evidence type="ECO:0000313" key="4">
    <source>
        <dbReference type="Proteomes" id="UP001217089"/>
    </source>
</evidence>